<organism evidence="1 2">
    <name type="scientific">Microbacterium hominis</name>
    <dbReference type="NCBI Taxonomy" id="162426"/>
    <lineage>
        <taxon>Bacteria</taxon>
        <taxon>Bacillati</taxon>
        <taxon>Actinomycetota</taxon>
        <taxon>Actinomycetes</taxon>
        <taxon>Micrococcales</taxon>
        <taxon>Microbacteriaceae</taxon>
        <taxon>Microbacterium</taxon>
    </lineage>
</organism>
<name>A0A2K9DGZ7_9MICO</name>
<dbReference type="RefSeq" id="WP_101305675.1">
    <property type="nucleotide sequence ID" value="NZ_CP025299.1"/>
</dbReference>
<dbReference type="AlphaFoldDB" id="A0A2K9DGZ7"/>
<dbReference type="EMBL" id="CP025299">
    <property type="protein sequence ID" value="AUG28747.1"/>
    <property type="molecule type" value="Genomic_DNA"/>
</dbReference>
<dbReference type="Proteomes" id="UP000233276">
    <property type="component" value="Chromosome"/>
</dbReference>
<dbReference type="InterPro" id="IPR009319">
    <property type="entry name" value="Phage_A118_VSP1"/>
</dbReference>
<protein>
    <recommendedName>
        <fullName evidence="3">Minor capsid protein</fullName>
    </recommendedName>
</protein>
<dbReference type="GO" id="GO:0005198">
    <property type="term" value="F:structural molecule activity"/>
    <property type="evidence" value="ECO:0007669"/>
    <property type="project" value="InterPro"/>
</dbReference>
<dbReference type="Pfam" id="PF06152">
    <property type="entry name" value="Phage_min_cap2"/>
    <property type="match status" value="1"/>
</dbReference>
<evidence type="ECO:0000313" key="1">
    <source>
        <dbReference type="EMBL" id="AUG28747.1"/>
    </source>
</evidence>
<accession>A0A2K9DGZ7</accession>
<gene>
    <name evidence="1" type="ORF">CXR34_04175</name>
</gene>
<sequence length="384" mass="41985">MAGFTPEHDDFAEIVYRISMQAARIFQDAETRLLAEIARRLIRDLPSLPDIPEQLRIVQGLERFARELTAGLTRDAAEALVAQAARDGAASVIQLPGVGQITSLADQHVLAATLTAFDLGNKFEDMRARILRYPRDAMGEYIVGGDVYQQVIADNVGQVMLGASKQQARRAALQDFLERGVTGFTDIAGRNWRIGTYAEMATRTAVTRAYTDAKVSRAGAIGVDLFSVLGGRNACDHCAPWFGKIIAASGTAGPRTVLHSFRDEAMTVNVAGTIAAWRASGANHPNCSCALVEYLPGFPIPVAASGYDPAAHAARDRLRDLERRERDAKRKQEIAIAAGDAERALAQQRRILAIQKETRDHVAETGQRRRYDRAQVKFSDGIRT</sequence>
<evidence type="ECO:0008006" key="3">
    <source>
        <dbReference type="Google" id="ProtNLM"/>
    </source>
</evidence>
<dbReference type="KEGG" id="mhos:CXR34_04175"/>
<evidence type="ECO:0000313" key="2">
    <source>
        <dbReference type="Proteomes" id="UP000233276"/>
    </source>
</evidence>
<reference evidence="1 2" key="1">
    <citation type="submission" date="2017-12" db="EMBL/GenBank/DDBJ databases">
        <title>Isolation and characterization of estrogens degradatiion strain Microbacterium hominis SJTG1.</title>
        <authorList>
            <person name="Xiong W."/>
            <person name="Yin C."/>
            <person name="Zheng D."/>
            <person name="Liang R."/>
        </authorList>
    </citation>
    <scope>NUCLEOTIDE SEQUENCE [LARGE SCALE GENOMIC DNA]</scope>
    <source>
        <strain evidence="1 2">SJTG1</strain>
    </source>
</reference>
<proteinExistence type="predicted"/>